<organism evidence="2 3">
    <name type="scientific">Lentihominibacter hominis</name>
    <dbReference type="NCBI Taxonomy" id="2763645"/>
    <lineage>
        <taxon>Bacteria</taxon>
        <taxon>Bacillati</taxon>
        <taxon>Bacillota</taxon>
        <taxon>Clostridia</taxon>
        <taxon>Peptostreptococcales</taxon>
        <taxon>Anaerovoracaceae</taxon>
        <taxon>Lentihominibacter</taxon>
    </lineage>
</organism>
<evidence type="ECO:0000256" key="1">
    <source>
        <dbReference type="SAM" id="MobiDB-lite"/>
    </source>
</evidence>
<name>A0A926I5G7_9FIRM</name>
<protein>
    <submittedName>
        <fullName evidence="2">Uncharacterized protein</fullName>
    </submittedName>
</protein>
<proteinExistence type="predicted"/>
<dbReference type="Proteomes" id="UP000610862">
    <property type="component" value="Unassembled WGS sequence"/>
</dbReference>
<keyword evidence="3" id="KW-1185">Reference proteome</keyword>
<dbReference type="RefSeq" id="WP_187525520.1">
    <property type="nucleotide sequence ID" value="NZ_JACRTA010000003.1"/>
</dbReference>
<reference evidence="2" key="1">
    <citation type="submission" date="2020-08" db="EMBL/GenBank/DDBJ databases">
        <title>Genome public.</title>
        <authorList>
            <person name="Liu C."/>
            <person name="Sun Q."/>
        </authorList>
    </citation>
    <scope>NUCLEOTIDE SEQUENCE</scope>
    <source>
        <strain evidence="2">NSJ-24</strain>
    </source>
</reference>
<dbReference type="EMBL" id="JACRTA010000003">
    <property type="protein sequence ID" value="MBC8568874.1"/>
    <property type="molecule type" value="Genomic_DNA"/>
</dbReference>
<evidence type="ECO:0000313" key="3">
    <source>
        <dbReference type="Proteomes" id="UP000610862"/>
    </source>
</evidence>
<feature type="region of interest" description="Disordered" evidence="1">
    <location>
        <begin position="37"/>
        <end position="66"/>
    </location>
</feature>
<gene>
    <name evidence="2" type="ORF">H8692_08895</name>
</gene>
<sequence length="112" mass="13102">MGRKKTGSIPTEIPNRKKKMVIDMTKISLAKAYQNPGFRTGKHMTEKDRPRKKNWKKEYEKQPGSLNNEDSTRLFLFYDYREKFGYNAELTNSTIRRLKCVHTDVILITCGA</sequence>
<comment type="caution">
    <text evidence="2">The sequence shown here is derived from an EMBL/GenBank/DDBJ whole genome shotgun (WGS) entry which is preliminary data.</text>
</comment>
<dbReference type="AlphaFoldDB" id="A0A926I5G7"/>
<evidence type="ECO:0000313" key="2">
    <source>
        <dbReference type="EMBL" id="MBC8568874.1"/>
    </source>
</evidence>
<accession>A0A926I5G7</accession>